<keyword evidence="2" id="KW-0489">Methyltransferase</keyword>
<reference evidence="2" key="1">
    <citation type="submission" date="2023-03" db="EMBL/GenBank/DDBJ databases">
        <title>Stygiobacter electus gen. nov., sp. nov., facultatively anaerobic thermotolerant bacterium of the class Ignavibacteria from a well of Yessentuki mineral water deposit.</title>
        <authorList>
            <person name="Podosokorskaya O.A."/>
            <person name="Elcheninov A.G."/>
            <person name="Petrova N.F."/>
            <person name="Zavarzina D.G."/>
            <person name="Kublanov I.V."/>
            <person name="Merkel A.Y."/>
        </authorList>
    </citation>
    <scope>NUCLEOTIDE SEQUENCE</scope>
    <source>
        <strain evidence="2">09-Me</strain>
    </source>
</reference>
<proteinExistence type="predicted"/>
<sequence>MSNELNKTHWYDGWFYDSFIAPNQDRLFSLIKEIIKPDSSVIDVGCGTGRLSFFIADKVSKVAGIDLSQKNIQKANDNLSKNPNKKISFVHTDISSMISKNEKFDYAVMTYVIHEVNEEKRVELLQQLSQVANKIIIGDYLVPKPDGFWSKLNEVVEFLAGNEHYTNYKNYVRNGGLKYLAEKADLKIIREIKNKPSTSHLVILNK</sequence>
<dbReference type="CDD" id="cd02440">
    <property type="entry name" value="AdoMet_MTases"/>
    <property type="match status" value="1"/>
</dbReference>
<dbReference type="InterPro" id="IPR029063">
    <property type="entry name" value="SAM-dependent_MTases_sf"/>
</dbReference>
<dbReference type="Proteomes" id="UP001221302">
    <property type="component" value="Unassembled WGS sequence"/>
</dbReference>
<accession>A0AAE3TFB5</accession>
<dbReference type="PANTHER" id="PTHR43591">
    <property type="entry name" value="METHYLTRANSFERASE"/>
    <property type="match status" value="1"/>
</dbReference>
<dbReference type="AlphaFoldDB" id="A0AAE3TFB5"/>
<keyword evidence="2" id="KW-0808">Transferase</keyword>
<dbReference type="GO" id="GO:0008168">
    <property type="term" value="F:methyltransferase activity"/>
    <property type="evidence" value="ECO:0007669"/>
    <property type="project" value="UniProtKB-KW"/>
</dbReference>
<feature type="domain" description="Methyltransferase" evidence="1">
    <location>
        <begin position="41"/>
        <end position="132"/>
    </location>
</feature>
<dbReference type="EMBL" id="JARGDL010000033">
    <property type="protein sequence ID" value="MDF1613248.1"/>
    <property type="molecule type" value="Genomic_DNA"/>
</dbReference>
<evidence type="ECO:0000313" key="2">
    <source>
        <dbReference type="EMBL" id="MDF1613248.1"/>
    </source>
</evidence>
<dbReference type="InterPro" id="IPR041698">
    <property type="entry name" value="Methyltransf_25"/>
</dbReference>
<name>A0AAE3TFB5_9BACT</name>
<evidence type="ECO:0000313" key="3">
    <source>
        <dbReference type="Proteomes" id="UP001221302"/>
    </source>
</evidence>
<dbReference type="SUPFAM" id="SSF53335">
    <property type="entry name" value="S-adenosyl-L-methionine-dependent methyltransferases"/>
    <property type="match status" value="1"/>
</dbReference>
<protein>
    <submittedName>
        <fullName evidence="2">Class I SAM-dependent methyltransferase</fullName>
    </submittedName>
</protein>
<keyword evidence="3" id="KW-1185">Reference proteome</keyword>
<dbReference type="Pfam" id="PF13649">
    <property type="entry name" value="Methyltransf_25"/>
    <property type="match status" value="1"/>
</dbReference>
<dbReference type="Gene3D" id="3.40.50.150">
    <property type="entry name" value="Vaccinia Virus protein VP39"/>
    <property type="match status" value="1"/>
</dbReference>
<gene>
    <name evidence="2" type="ORF">P0M35_13880</name>
</gene>
<comment type="caution">
    <text evidence="2">The sequence shown here is derived from an EMBL/GenBank/DDBJ whole genome shotgun (WGS) entry which is preliminary data.</text>
</comment>
<organism evidence="2 3">
    <name type="scientific">Stygiobacter electus</name>
    <dbReference type="NCBI Taxonomy" id="3032292"/>
    <lineage>
        <taxon>Bacteria</taxon>
        <taxon>Pseudomonadati</taxon>
        <taxon>Ignavibacteriota</taxon>
        <taxon>Ignavibacteria</taxon>
        <taxon>Ignavibacteriales</taxon>
        <taxon>Melioribacteraceae</taxon>
        <taxon>Stygiobacter</taxon>
    </lineage>
</organism>
<dbReference type="GO" id="GO:0032259">
    <property type="term" value="P:methylation"/>
    <property type="evidence" value="ECO:0007669"/>
    <property type="project" value="UniProtKB-KW"/>
</dbReference>
<dbReference type="RefSeq" id="WP_321537021.1">
    <property type="nucleotide sequence ID" value="NZ_JARGDL010000033.1"/>
</dbReference>
<evidence type="ECO:0000259" key="1">
    <source>
        <dbReference type="Pfam" id="PF13649"/>
    </source>
</evidence>